<dbReference type="InterPro" id="IPR027417">
    <property type="entry name" value="P-loop_NTPase"/>
</dbReference>
<evidence type="ECO:0000313" key="2">
    <source>
        <dbReference type="EMBL" id="MYG38133.1"/>
    </source>
</evidence>
<dbReference type="SUPFAM" id="SSF52540">
    <property type="entry name" value="P-loop containing nucleoside triphosphate hydrolases"/>
    <property type="match status" value="1"/>
</dbReference>
<dbReference type="EMBL" id="VYDO01000128">
    <property type="protein sequence ID" value="MYG38133.1"/>
    <property type="molecule type" value="Genomic_DNA"/>
</dbReference>
<dbReference type="Gene3D" id="3.40.50.300">
    <property type="entry name" value="P-loop containing nucleotide triphosphate hydrolases"/>
    <property type="match status" value="1"/>
</dbReference>
<sequence>MLLRFSVENHRSIRDAQELLLTASERIKPEDRRGTVFPVPGTQEAALPAVALYGSNASGKSGVLEALCCMSGLVVNSHTEMKPVSLILQQPFLLDRDSSTKPTRLECTFTLSHGKELSSSGQATEEVQPVYTYGFKYTQKGICEEWLYQEVTDEDQDNQLLFIRTTVNQKIDLKIGSQLSGENEIIKKLTRPNSLFLSAAAQNNHPQLLRVYKYFFKMMFLKDPESVREHLIADRFSKLENQEALKDILQQADIGITDIVVKELDLPEDQTKIMRDLSEIIPQIISKHISFPFEAKVTSPGSMPAKHLGFIHSTADGEPRTLGYDLESRGTQVFLTLLLPALEALSEGSFLVIDELDTSLYPDLSRAFLSLFHRKASNPYGAQLLFSTHDVTLLDSDVLEQDEIWFTDKDPDGASRLTPLTDFKLPDQLRHGDIEQAYRLGRFGGVPNSRDFQVELNADQEEEE</sequence>
<dbReference type="PANTHER" id="PTHR40396">
    <property type="entry name" value="ATPASE-LIKE PROTEIN"/>
    <property type="match status" value="1"/>
</dbReference>
<proteinExistence type="predicted"/>
<feature type="domain" description="ATPase AAA-type core" evidence="1">
    <location>
        <begin position="51"/>
        <end position="395"/>
    </location>
</feature>
<evidence type="ECO:0000259" key="1">
    <source>
        <dbReference type="Pfam" id="PF13304"/>
    </source>
</evidence>
<protein>
    <submittedName>
        <fullName evidence="2">ATP-binding protein</fullName>
    </submittedName>
</protein>
<dbReference type="Pfam" id="PF13304">
    <property type="entry name" value="AAA_21"/>
    <property type="match status" value="1"/>
</dbReference>
<dbReference type="GO" id="GO:0005524">
    <property type="term" value="F:ATP binding"/>
    <property type="evidence" value="ECO:0007669"/>
    <property type="project" value="UniProtKB-KW"/>
</dbReference>
<dbReference type="GO" id="GO:0016887">
    <property type="term" value="F:ATP hydrolysis activity"/>
    <property type="evidence" value="ECO:0007669"/>
    <property type="project" value="InterPro"/>
</dbReference>
<comment type="caution">
    <text evidence="2">The sequence shown here is derived from an EMBL/GenBank/DDBJ whole genome shotgun (WGS) entry which is preliminary data.</text>
</comment>
<organism evidence="2">
    <name type="scientific">Synechococcus sp. SB0676_bin_10</name>
    <dbReference type="NCBI Taxonomy" id="2604869"/>
    <lineage>
        <taxon>Bacteria</taxon>
        <taxon>Bacillati</taxon>
        <taxon>Cyanobacteriota</taxon>
        <taxon>Cyanophyceae</taxon>
        <taxon>Synechococcales</taxon>
        <taxon>Synechococcaceae</taxon>
        <taxon>Synechococcus</taxon>
    </lineage>
</organism>
<keyword evidence="2" id="KW-0547">Nucleotide-binding</keyword>
<reference evidence="2" key="1">
    <citation type="submission" date="2019-09" db="EMBL/GenBank/DDBJ databases">
        <title>Characterisation of the sponge microbiome using genome-centric metagenomics.</title>
        <authorList>
            <person name="Engelberts J.P."/>
            <person name="Robbins S.J."/>
            <person name="De Goeij J.M."/>
            <person name="Aranda M."/>
            <person name="Bell S.C."/>
            <person name="Webster N.S."/>
        </authorList>
    </citation>
    <scope>NUCLEOTIDE SEQUENCE</scope>
    <source>
        <strain evidence="2">SB0676_bin_10</strain>
    </source>
</reference>
<name>A0A6B1FB40_9SYNE</name>
<accession>A0A6B1FB40</accession>
<gene>
    <name evidence="2" type="ORF">F4162_03835</name>
</gene>
<keyword evidence="2" id="KW-0067">ATP-binding</keyword>
<dbReference type="AlphaFoldDB" id="A0A6B1FB40"/>
<dbReference type="PANTHER" id="PTHR40396:SF1">
    <property type="entry name" value="ATPASE AAA-TYPE CORE DOMAIN-CONTAINING PROTEIN"/>
    <property type="match status" value="1"/>
</dbReference>
<dbReference type="InterPro" id="IPR003959">
    <property type="entry name" value="ATPase_AAA_core"/>
</dbReference>